<protein>
    <recommendedName>
        <fullName evidence="4">DNA mismatch repair protein S5 domain-containing protein</fullName>
    </recommendedName>
</protein>
<accession>A0A1V6S566</accession>
<reference evidence="6" key="1">
    <citation type="journal article" date="2017" name="Nat. Microbiol.">
        <title>Global analysis of biosynthetic gene clusters reveals vast potential of secondary metabolite production in Penicillium species.</title>
        <authorList>
            <person name="Nielsen J.C."/>
            <person name="Grijseels S."/>
            <person name="Prigent S."/>
            <person name="Ji B."/>
            <person name="Dainat J."/>
            <person name="Nielsen K.F."/>
            <person name="Frisvad J.C."/>
            <person name="Workman M."/>
            <person name="Nielsen J."/>
        </authorList>
    </citation>
    <scope>NUCLEOTIDE SEQUENCE [LARGE SCALE GENOMIC DNA]</scope>
    <source>
        <strain evidence="6">IBT 14082</strain>
    </source>
</reference>
<dbReference type="GO" id="GO:0032389">
    <property type="term" value="C:MutLalpha complex"/>
    <property type="evidence" value="ECO:0007669"/>
    <property type="project" value="TreeGrafter"/>
</dbReference>
<dbReference type="SMART" id="SM01340">
    <property type="entry name" value="DNA_mis_repair"/>
    <property type="match status" value="1"/>
</dbReference>
<dbReference type="Proteomes" id="UP000191342">
    <property type="component" value="Unassembled WGS sequence"/>
</dbReference>
<evidence type="ECO:0000256" key="3">
    <source>
        <dbReference type="SAM" id="MobiDB-lite"/>
    </source>
</evidence>
<dbReference type="InterPro" id="IPR038973">
    <property type="entry name" value="MutL/Mlh/Pms-like"/>
</dbReference>
<evidence type="ECO:0000313" key="5">
    <source>
        <dbReference type="EMBL" id="OQE09006.1"/>
    </source>
</evidence>
<dbReference type="STRING" id="254877.A0A1V6S566"/>
<dbReference type="GO" id="GO:0006298">
    <property type="term" value="P:mismatch repair"/>
    <property type="evidence" value="ECO:0007669"/>
    <property type="project" value="InterPro"/>
</dbReference>
<dbReference type="InterPro" id="IPR014721">
    <property type="entry name" value="Ribsml_uS5_D2-typ_fold_subgr"/>
</dbReference>
<dbReference type="Pfam" id="PF13589">
    <property type="entry name" value="HATPase_c_3"/>
    <property type="match status" value="1"/>
</dbReference>
<dbReference type="GO" id="GO:0005524">
    <property type="term" value="F:ATP binding"/>
    <property type="evidence" value="ECO:0007669"/>
    <property type="project" value="InterPro"/>
</dbReference>
<evidence type="ECO:0000256" key="2">
    <source>
        <dbReference type="ARBA" id="ARBA00022763"/>
    </source>
</evidence>
<feature type="compositionally biased region" description="Basic and acidic residues" evidence="3">
    <location>
        <begin position="366"/>
        <end position="389"/>
    </location>
</feature>
<dbReference type="NCBIfam" id="TIGR00585">
    <property type="entry name" value="mutl"/>
    <property type="match status" value="1"/>
</dbReference>
<keyword evidence="2" id="KW-0227">DNA damage</keyword>
<dbReference type="InterPro" id="IPR002099">
    <property type="entry name" value="MutL/Mlh/PMS"/>
</dbReference>
<dbReference type="InterPro" id="IPR036890">
    <property type="entry name" value="HATPase_C_sf"/>
</dbReference>
<dbReference type="AlphaFoldDB" id="A0A1V6S566"/>
<dbReference type="GO" id="GO:0030983">
    <property type="term" value="F:mismatched DNA binding"/>
    <property type="evidence" value="ECO:0007669"/>
    <property type="project" value="InterPro"/>
</dbReference>
<dbReference type="FunFam" id="3.30.565.10:FF:000017">
    <property type="entry name" value="PMS1 homolog 1, mismatch repair system component"/>
    <property type="match status" value="1"/>
</dbReference>
<comment type="caution">
    <text evidence="5">The sequence shown here is derived from an EMBL/GenBank/DDBJ whole genome shotgun (WGS) entry which is preliminary data.</text>
</comment>
<dbReference type="Gene3D" id="3.30.230.10">
    <property type="match status" value="1"/>
</dbReference>
<dbReference type="SUPFAM" id="SSF55874">
    <property type="entry name" value="ATPase domain of HSP90 chaperone/DNA topoisomerase II/histidine kinase"/>
    <property type="match status" value="1"/>
</dbReference>
<feature type="region of interest" description="Disordered" evidence="3">
    <location>
        <begin position="366"/>
        <end position="458"/>
    </location>
</feature>
<dbReference type="PROSITE" id="PS00058">
    <property type="entry name" value="DNA_MISMATCH_REPAIR_1"/>
    <property type="match status" value="1"/>
</dbReference>
<feature type="compositionally biased region" description="Basic and acidic residues" evidence="3">
    <location>
        <begin position="501"/>
        <end position="518"/>
    </location>
</feature>
<dbReference type="InterPro" id="IPR013507">
    <property type="entry name" value="DNA_mismatch_S5_2-like"/>
</dbReference>
<dbReference type="InterPro" id="IPR020568">
    <property type="entry name" value="Ribosomal_Su5_D2-typ_SF"/>
</dbReference>
<gene>
    <name evidence="5" type="ORF">PENFLA_c119G05452</name>
</gene>
<comment type="similarity">
    <text evidence="1">Belongs to the DNA mismatch repair MutL/HexB family.</text>
</comment>
<feature type="region of interest" description="Disordered" evidence="3">
    <location>
        <begin position="623"/>
        <end position="651"/>
    </location>
</feature>
<keyword evidence="6" id="KW-1185">Reference proteome</keyword>
<dbReference type="Gene3D" id="3.30.565.10">
    <property type="entry name" value="Histidine kinase-like ATPase, C-terminal domain"/>
    <property type="match status" value="1"/>
</dbReference>
<dbReference type="PANTHER" id="PTHR10073">
    <property type="entry name" value="DNA MISMATCH REPAIR PROTEIN MLH, PMS, MUTL"/>
    <property type="match status" value="1"/>
</dbReference>
<evidence type="ECO:0000259" key="4">
    <source>
        <dbReference type="SMART" id="SM01340"/>
    </source>
</evidence>
<feature type="compositionally biased region" description="Polar residues" evidence="3">
    <location>
        <begin position="623"/>
        <end position="648"/>
    </location>
</feature>
<feature type="domain" description="DNA mismatch repair protein S5" evidence="4">
    <location>
        <begin position="219"/>
        <end position="363"/>
    </location>
</feature>
<dbReference type="OrthoDB" id="10263226at2759"/>
<feature type="region of interest" description="Disordered" evidence="3">
    <location>
        <begin position="586"/>
        <end position="608"/>
    </location>
</feature>
<evidence type="ECO:0000256" key="1">
    <source>
        <dbReference type="ARBA" id="ARBA00006082"/>
    </source>
</evidence>
<dbReference type="SUPFAM" id="SSF54211">
    <property type="entry name" value="Ribosomal protein S5 domain 2-like"/>
    <property type="match status" value="1"/>
</dbReference>
<dbReference type="EMBL" id="MLQL01000119">
    <property type="protein sequence ID" value="OQE09006.1"/>
    <property type="molecule type" value="Genomic_DNA"/>
</dbReference>
<feature type="compositionally biased region" description="Basic and acidic residues" evidence="3">
    <location>
        <begin position="556"/>
        <end position="567"/>
    </location>
</feature>
<feature type="compositionally biased region" description="Polar residues" evidence="3">
    <location>
        <begin position="478"/>
        <end position="496"/>
    </location>
</feature>
<dbReference type="GO" id="GO:0140664">
    <property type="term" value="F:ATP-dependent DNA damage sensor activity"/>
    <property type="evidence" value="ECO:0007669"/>
    <property type="project" value="InterPro"/>
</dbReference>
<dbReference type="PANTHER" id="PTHR10073:SF41">
    <property type="entry name" value="MISMATCH REPAIR PROTEIN, PUTATIVE (AFU_ORTHOLOGUE AFUA_8G05820)-RELATED"/>
    <property type="match status" value="1"/>
</dbReference>
<dbReference type="GO" id="GO:0061982">
    <property type="term" value="P:meiosis I cell cycle process"/>
    <property type="evidence" value="ECO:0007669"/>
    <property type="project" value="UniProtKB-ARBA"/>
</dbReference>
<organism evidence="5 6">
    <name type="scientific">Penicillium flavigenum</name>
    <dbReference type="NCBI Taxonomy" id="254877"/>
    <lineage>
        <taxon>Eukaryota</taxon>
        <taxon>Fungi</taxon>
        <taxon>Dikarya</taxon>
        <taxon>Ascomycota</taxon>
        <taxon>Pezizomycotina</taxon>
        <taxon>Eurotiomycetes</taxon>
        <taxon>Eurotiomycetidae</taxon>
        <taxon>Eurotiales</taxon>
        <taxon>Aspergillaceae</taxon>
        <taxon>Penicillium</taxon>
    </lineage>
</organism>
<proteinExistence type="inferred from homology"/>
<evidence type="ECO:0000313" key="6">
    <source>
        <dbReference type="Proteomes" id="UP000191342"/>
    </source>
</evidence>
<sequence>MPIEALPEKTIRAIGSTSVISDPYSVVKELIDNALDASTTSLQIEISQNTLDVIQLKDNGHGISPEDQQYVCKRAFTSKIQTLDDLKNVGGSSLGFRGEALASVAELSGVLAVTTRVESEVAGRCLKYGRNGELTGTKRTSHPVGTTVRITDFLKHIPVRRQTALKGATKNLSRIRKLVQAYAISQPSKRFSLKVLKAKVENNNWTYAPNADASLSDAALKIAGSEVSSSCALKRLSSQSTAGNQGGASDQQEYEAIAFLPKTQFDTSKINNAGQYISVDGRPLSSNRGIGHEIVKNFKQYVRVAASKSESSKSVSDPFLCLQIRCPRGTYDVNIEPAKDDLLFEDRDVVFALVENLFRDQYGEIDGKDRRTSNEGKDDACKSSHERSGGFELLMARKPTTELPTQPRDAENPLSGAIPFTPVTQKPLRSEYDFSPTVPSSRDSHDSPDESATTINKRSSFLNPWSISRINAPFQTPRRGSNSANQTSPVNLSSGRLQGAIRRETESRGFQHTPKSDLTRPLTSQLASGSPVRRRRHHQQEPTESSPGTNLVPSARRAERERDRDRYGNGALDTWFQRTTQVSLQQLQQNPVEQQNHVEEGPTQEPDSPLSFLAQQRFGVPTNTSPKIVNVDGQSDGCSDSPSNNSMTPEAGRHVPSLHEDHDYITESIDSGRGFPVLDRWAARLHEGVSQKEPPDLEKALDFERRKKEAIQNSRTRFKTNDKPSSSQSAPVSHSPHRSRYLAAKAALTSSQTSIAEPVSATSLSPYDPRAYLIRQGKEIFTDEPLTNDGKARRLPTKRLPFERIPDGFNLHDLGVTCSVYLPSGSNSFKWDMPEDLYTESDNKTTAFSASDLETCLPFWNERLMILMKQQYKNKDGSEPLSIQIDLAGIISQHVQKAHNNYG</sequence>
<feature type="compositionally biased region" description="Polar residues" evidence="3">
    <location>
        <begin position="542"/>
        <end position="552"/>
    </location>
</feature>
<dbReference type="GO" id="GO:0016887">
    <property type="term" value="F:ATP hydrolysis activity"/>
    <property type="evidence" value="ECO:0007669"/>
    <property type="project" value="InterPro"/>
</dbReference>
<dbReference type="Pfam" id="PF01119">
    <property type="entry name" value="DNA_mis_repair"/>
    <property type="match status" value="1"/>
</dbReference>
<feature type="compositionally biased region" description="Low complexity" evidence="3">
    <location>
        <begin position="586"/>
        <end position="595"/>
    </location>
</feature>
<name>A0A1V6S566_9EURO</name>
<dbReference type="InterPro" id="IPR014762">
    <property type="entry name" value="DNA_mismatch_repair_CS"/>
</dbReference>
<feature type="compositionally biased region" description="Low complexity" evidence="3">
    <location>
        <begin position="724"/>
        <end position="734"/>
    </location>
</feature>
<feature type="region of interest" description="Disordered" evidence="3">
    <location>
        <begin position="709"/>
        <end position="739"/>
    </location>
</feature>
<feature type="region of interest" description="Disordered" evidence="3">
    <location>
        <begin position="472"/>
        <end position="571"/>
    </location>
</feature>